<protein>
    <submittedName>
        <fullName evidence="2">Membrane protein</fullName>
    </submittedName>
</protein>
<sequence>MPALKKYLAAYLATIVVLLVLDGLWLGLLAMPLYQQGIGHLMAAQPNFVAAVAFYLVYAAGLLVFAVAPRAAQPGWHSTALAAAFFGCVAYATYDLSNLATLRDWPVGLSLLDILWGSLLSAAAATAGKRVLGRSKA</sequence>
<dbReference type="Pfam" id="PF09945">
    <property type="entry name" value="DUF2177"/>
    <property type="match status" value="1"/>
</dbReference>
<accession>A0ABU2C4R9</accession>
<organism evidence="2 3">
    <name type="scientific">Rhodoferax ferrireducens</name>
    <dbReference type="NCBI Taxonomy" id="192843"/>
    <lineage>
        <taxon>Bacteria</taxon>
        <taxon>Pseudomonadati</taxon>
        <taxon>Pseudomonadota</taxon>
        <taxon>Betaproteobacteria</taxon>
        <taxon>Burkholderiales</taxon>
        <taxon>Comamonadaceae</taxon>
        <taxon>Rhodoferax</taxon>
    </lineage>
</organism>
<gene>
    <name evidence="2" type="ORF">J2X19_000905</name>
</gene>
<dbReference type="EMBL" id="JAVDXT010000001">
    <property type="protein sequence ID" value="MDR7376247.1"/>
    <property type="molecule type" value="Genomic_DNA"/>
</dbReference>
<feature type="transmembrane region" description="Helical" evidence="1">
    <location>
        <begin position="7"/>
        <end position="28"/>
    </location>
</feature>
<reference evidence="2 3" key="1">
    <citation type="submission" date="2023-07" db="EMBL/GenBank/DDBJ databases">
        <title>Sorghum-associated microbial communities from plants grown in Nebraska, USA.</title>
        <authorList>
            <person name="Schachtman D."/>
        </authorList>
    </citation>
    <scope>NUCLEOTIDE SEQUENCE [LARGE SCALE GENOMIC DNA]</scope>
    <source>
        <strain evidence="2 3">BE313</strain>
    </source>
</reference>
<name>A0ABU2C4R9_9BURK</name>
<keyword evidence="1" id="KW-1133">Transmembrane helix</keyword>
<keyword evidence="1" id="KW-0472">Membrane</keyword>
<keyword evidence="3" id="KW-1185">Reference proteome</keyword>
<keyword evidence="1" id="KW-0812">Transmembrane</keyword>
<proteinExistence type="predicted"/>
<evidence type="ECO:0000313" key="2">
    <source>
        <dbReference type="EMBL" id="MDR7376247.1"/>
    </source>
</evidence>
<dbReference type="RefSeq" id="WP_310371059.1">
    <property type="nucleotide sequence ID" value="NZ_JAVDXT010000001.1"/>
</dbReference>
<feature type="transmembrane region" description="Helical" evidence="1">
    <location>
        <begin position="114"/>
        <end position="132"/>
    </location>
</feature>
<evidence type="ECO:0000256" key="1">
    <source>
        <dbReference type="SAM" id="Phobius"/>
    </source>
</evidence>
<dbReference type="InterPro" id="IPR018687">
    <property type="entry name" value="DUF2177_membr"/>
</dbReference>
<dbReference type="Proteomes" id="UP001180487">
    <property type="component" value="Unassembled WGS sequence"/>
</dbReference>
<evidence type="ECO:0000313" key="3">
    <source>
        <dbReference type="Proteomes" id="UP001180487"/>
    </source>
</evidence>
<comment type="caution">
    <text evidence="2">The sequence shown here is derived from an EMBL/GenBank/DDBJ whole genome shotgun (WGS) entry which is preliminary data.</text>
</comment>
<feature type="transmembrane region" description="Helical" evidence="1">
    <location>
        <begin position="75"/>
        <end position="94"/>
    </location>
</feature>
<feature type="transmembrane region" description="Helical" evidence="1">
    <location>
        <begin position="48"/>
        <end position="68"/>
    </location>
</feature>